<comment type="caution">
    <text evidence="2">The sequence shown here is derived from an EMBL/GenBank/DDBJ whole genome shotgun (WGS) entry which is preliminary data.</text>
</comment>
<dbReference type="SMR" id="A0A8T3A4K4"/>
<organism evidence="2 3">
    <name type="scientific">Dendrobium nobile</name>
    <name type="common">Orchid</name>
    <dbReference type="NCBI Taxonomy" id="94219"/>
    <lineage>
        <taxon>Eukaryota</taxon>
        <taxon>Viridiplantae</taxon>
        <taxon>Streptophyta</taxon>
        <taxon>Embryophyta</taxon>
        <taxon>Tracheophyta</taxon>
        <taxon>Spermatophyta</taxon>
        <taxon>Magnoliopsida</taxon>
        <taxon>Liliopsida</taxon>
        <taxon>Asparagales</taxon>
        <taxon>Orchidaceae</taxon>
        <taxon>Epidendroideae</taxon>
        <taxon>Malaxideae</taxon>
        <taxon>Dendrobiinae</taxon>
        <taxon>Dendrobium</taxon>
    </lineage>
</organism>
<evidence type="ECO:0000313" key="2">
    <source>
        <dbReference type="EMBL" id="KAI0491457.1"/>
    </source>
</evidence>
<feature type="coiled-coil region" evidence="1">
    <location>
        <begin position="10"/>
        <end position="68"/>
    </location>
</feature>
<dbReference type="AlphaFoldDB" id="A0A8T3A4K4"/>
<name>A0A8T3A4K4_DENNO</name>
<sequence length="209" mass="23839">MVESQLDQCRVELTNKIASASSQNERLDRLHIQLVEAEATNNQQLKNMRILEAENKKLLNKLSKKVAQLSPSAAVDELKKSYTFKIFIEDQVQEACDYFYDVKVKALEAELMQDDFIKGFMKGVRAVQRENGGEIEGLTPSQAYGDHSLDSGGEELERDLQKIFVLRFFHFPDSFFQRRSRGPFSGSILPLGCKDADIGHRWLIDGFMD</sequence>
<evidence type="ECO:0000256" key="1">
    <source>
        <dbReference type="SAM" id="Coils"/>
    </source>
</evidence>
<dbReference type="EMBL" id="JAGYWB010000018">
    <property type="protein sequence ID" value="KAI0491457.1"/>
    <property type="molecule type" value="Genomic_DNA"/>
</dbReference>
<reference evidence="2" key="1">
    <citation type="journal article" date="2022" name="Front. Genet.">
        <title>Chromosome-Scale Assembly of the Dendrobium nobile Genome Provides Insights Into the Molecular Mechanism of the Biosynthesis of the Medicinal Active Ingredient of Dendrobium.</title>
        <authorList>
            <person name="Xu Q."/>
            <person name="Niu S.-C."/>
            <person name="Li K.-L."/>
            <person name="Zheng P.-J."/>
            <person name="Zhang X.-J."/>
            <person name="Jia Y."/>
            <person name="Liu Y."/>
            <person name="Niu Y.-X."/>
            <person name="Yu L.-H."/>
            <person name="Chen D.-F."/>
            <person name="Zhang G.-Q."/>
        </authorList>
    </citation>
    <scope>NUCLEOTIDE SEQUENCE</scope>
    <source>
        <tissue evidence="2">Leaf</tissue>
    </source>
</reference>
<keyword evidence="1" id="KW-0175">Coiled coil</keyword>
<evidence type="ECO:0000313" key="3">
    <source>
        <dbReference type="Proteomes" id="UP000829196"/>
    </source>
</evidence>
<proteinExistence type="predicted"/>
<keyword evidence="3" id="KW-1185">Reference proteome</keyword>
<accession>A0A8T3A4K4</accession>
<dbReference type="Proteomes" id="UP000829196">
    <property type="component" value="Unassembled WGS sequence"/>
</dbReference>
<gene>
    <name evidence="2" type="ORF">KFK09_025717</name>
</gene>
<protein>
    <submittedName>
        <fullName evidence="2">Uncharacterized protein</fullName>
    </submittedName>
</protein>